<dbReference type="AlphaFoldDB" id="A0A6G1K0T8"/>
<dbReference type="EMBL" id="MU005776">
    <property type="protein sequence ID" value="KAF2706464.1"/>
    <property type="molecule type" value="Genomic_DNA"/>
</dbReference>
<name>A0A6G1K0T8_9PLEO</name>
<keyword evidence="3" id="KW-1185">Reference proteome</keyword>
<dbReference type="Proteomes" id="UP000799428">
    <property type="component" value="Unassembled WGS sequence"/>
</dbReference>
<organism evidence="2 3">
    <name type="scientific">Pleomassaria siparia CBS 279.74</name>
    <dbReference type="NCBI Taxonomy" id="1314801"/>
    <lineage>
        <taxon>Eukaryota</taxon>
        <taxon>Fungi</taxon>
        <taxon>Dikarya</taxon>
        <taxon>Ascomycota</taxon>
        <taxon>Pezizomycotina</taxon>
        <taxon>Dothideomycetes</taxon>
        <taxon>Pleosporomycetidae</taxon>
        <taxon>Pleosporales</taxon>
        <taxon>Pleomassariaceae</taxon>
        <taxon>Pleomassaria</taxon>
    </lineage>
</organism>
<evidence type="ECO:0000256" key="1">
    <source>
        <dbReference type="SAM" id="MobiDB-lite"/>
    </source>
</evidence>
<evidence type="ECO:0000313" key="3">
    <source>
        <dbReference type="Proteomes" id="UP000799428"/>
    </source>
</evidence>
<protein>
    <submittedName>
        <fullName evidence="2">Uncharacterized protein</fullName>
    </submittedName>
</protein>
<gene>
    <name evidence="2" type="ORF">K504DRAFT_505410</name>
</gene>
<evidence type="ECO:0000313" key="2">
    <source>
        <dbReference type="EMBL" id="KAF2706464.1"/>
    </source>
</evidence>
<feature type="compositionally biased region" description="Polar residues" evidence="1">
    <location>
        <begin position="13"/>
        <end position="26"/>
    </location>
</feature>
<feature type="compositionally biased region" description="Polar residues" evidence="1">
    <location>
        <begin position="52"/>
        <end position="80"/>
    </location>
</feature>
<feature type="region of interest" description="Disordered" evidence="1">
    <location>
        <begin position="50"/>
        <end position="91"/>
    </location>
</feature>
<feature type="region of interest" description="Disordered" evidence="1">
    <location>
        <begin position="13"/>
        <end position="35"/>
    </location>
</feature>
<proteinExistence type="predicted"/>
<sequence>MHPPYHQVYLQQLSLPTQPTSHPTTTFKEDNTSPEIPHNRIAEVKTDILSDSVDTNCTPRGTSDGGSKNTTSRASTNGYSETVGGVPFAIP</sequence>
<accession>A0A6G1K0T8</accession>
<reference evidence="2" key="1">
    <citation type="journal article" date="2020" name="Stud. Mycol.">
        <title>101 Dothideomycetes genomes: a test case for predicting lifestyles and emergence of pathogens.</title>
        <authorList>
            <person name="Haridas S."/>
            <person name="Albert R."/>
            <person name="Binder M."/>
            <person name="Bloem J."/>
            <person name="Labutti K."/>
            <person name="Salamov A."/>
            <person name="Andreopoulos B."/>
            <person name="Baker S."/>
            <person name="Barry K."/>
            <person name="Bills G."/>
            <person name="Bluhm B."/>
            <person name="Cannon C."/>
            <person name="Castanera R."/>
            <person name="Culley D."/>
            <person name="Daum C."/>
            <person name="Ezra D."/>
            <person name="Gonzalez J."/>
            <person name="Henrissat B."/>
            <person name="Kuo A."/>
            <person name="Liang C."/>
            <person name="Lipzen A."/>
            <person name="Lutzoni F."/>
            <person name="Magnuson J."/>
            <person name="Mondo S."/>
            <person name="Nolan M."/>
            <person name="Ohm R."/>
            <person name="Pangilinan J."/>
            <person name="Park H.-J."/>
            <person name="Ramirez L."/>
            <person name="Alfaro M."/>
            <person name="Sun H."/>
            <person name="Tritt A."/>
            <person name="Yoshinaga Y."/>
            <person name="Zwiers L.-H."/>
            <person name="Turgeon B."/>
            <person name="Goodwin S."/>
            <person name="Spatafora J."/>
            <person name="Crous P."/>
            <person name="Grigoriev I."/>
        </authorList>
    </citation>
    <scope>NUCLEOTIDE SEQUENCE</scope>
    <source>
        <strain evidence="2">CBS 279.74</strain>
    </source>
</reference>